<dbReference type="CDD" id="cd04449">
    <property type="entry name" value="DEP_DEPDC5-like"/>
    <property type="match status" value="1"/>
</dbReference>
<dbReference type="InterPro" id="IPR000591">
    <property type="entry name" value="DEP_dom"/>
</dbReference>
<dbReference type="SMART" id="SM00049">
    <property type="entry name" value="DEP"/>
    <property type="match status" value="1"/>
</dbReference>
<evidence type="ECO:0000313" key="7">
    <source>
        <dbReference type="Proteomes" id="UP001479436"/>
    </source>
</evidence>
<proteinExistence type="inferred from homology"/>
<dbReference type="InterPro" id="IPR045838">
    <property type="entry name" value="DEPDC5_CTD"/>
</dbReference>
<evidence type="ECO:0000256" key="2">
    <source>
        <dbReference type="ARBA" id="ARBA00005643"/>
    </source>
</evidence>
<accession>A0ABR2W7Z1</accession>
<dbReference type="InterPro" id="IPR036390">
    <property type="entry name" value="WH_DNA-bd_sf"/>
</dbReference>
<feature type="domain" description="DEP" evidence="5">
    <location>
        <begin position="290"/>
        <end position="365"/>
    </location>
</feature>
<keyword evidence="7" id="KW-1185">Reference proteome</keyword>
<comment type="caution">
    <text evidence="6">The sequence shown here is derived from an EMBL/GenBank/DDBJ whole genome shotgun (WGS) entry which is preliminary data.</text>
</comment>
<evidence type="ECO:0000256" key="4">
    <source>
        <dbReference type="ARBA" id="ARBA00021881"/>
    </source>
</evidence>
<organism evidence="6 7">
    <name type="scientific">Basidiobolus ranarum</name>
    <dbReference type="NCBI Taxonomy" id="34480"/>
    <lineage>
        <taxon>Eukaryota</taxon>
        <taxon>Fungi</taxon>
        <taxon>Fungi incertae sedis</taxon>
        <taxon>Zoopagomycota</taxon>
        <taxon>Entomophthoromycotina</taxon>
        <taxon>Basidiobolomycetes</taxon>
        <taxon>Basidiobolales</taxon>
        <taxon>Basidiobolaceae</taxon>
        <taxon>Basidiobolus</taxon>
    </lineage>
</organism>
<reference evidence="6 7" key="1">
    <citation type="submission" date="2023-04" db="EMBL/GenBank/DDBJ databases">
        <title>Genome of Basidiobolus ranarum AG-B5.</title>
        <authorList>
            <person name="Stajich J.E."/>
            <person name="Carter-House D."/>
            <person name="Gryganskyi A."/>
        </authorList>
    </citation>
    <scope>NUCLEOTIDE SEQUENCE [LARGE SCALE GENOMIC DNA]</scope>
    <source>
        <strain evidence="6 7">AG-B5</strain>
    </source>
</reference>
<dbReference type="InterPro" id="IPR027244">
    <property type="entry name" value="IML1"/>
</dbReference>
<sequence>MISQRLAQGFQLIVSSTLDTPQKHSDHHHHHLSFSPAEGNNITLGLSRSFNNDYEGGKLGASRISATTPYYLSMGHHVHKLWYDNTGQNVEVKRYVRRLAYTMKPISYSCAVWPKYMDSYQPRQVSFHYPVLSQYNWNYLDHLISGYQDEMTDSLRFWRARFALIPMEVVPSNHLTNPSNENLDEEELRLAGFFKFQELLWKVRWDPNQEKGETRNANNKKQSSNKLDIKFTTYNVSAFVANHSYSWGENVEISTTSTSSRKGSGYLANSEKMTAKEAKLSTIATSMQNPITGVKLQDRRWHFRLFEGVFIGNEFVDWLIKEFSDLDTREEALEFGNNLMNQGLFVHVNKKHRLLDGHYFYQLDQEFATARTTKSWGVFRNKNNESNSKLSDEQTTLSEKRPARIELSRSITIDLDNSKRSDRPERAILHYDMVHNPKTCYHFQLNWLDCTARMIEDLLQSWSRTADKCGLKLVEVPVQQARMDTSDNPFQAPVAISIATPSPSLSILQEKAGNLVNIPHLYFESELVKHHGFVLDLEADEFFPKGVETTYSYYKTPVRYSQYIHRSGVAVIQICDPGEGFLWVNNRLFTSHSNSGSQNKNISNQLPNPDMLRLQFQKFCQDTKQLSEFWDETIEKFSVEAIVENYGSDIQIPLPPPSTEKEAD</sequence>
<comment type="subcellular location">
    <subcellularLocation>
        <location evidence="1">Vacuole membrane</location>
        <topology evidence="1">Peripheral membrane protein</topology>
    </subcellularLocation>
</comment>
<dbReference type="PANTHER" id="PTHR13179:SF8">
    <property type="entry name" value="GATOR COMPLEX PROTEIN DEPDC5"/>
    <property type="match status" value="1"/>
</dbReference>
<name>A0ABR2W7Z1_9FUNG</name>
<dbReference type="Gene3D" id="1.10.10.10">
    <property type="entry name" value="Winged helix-like DNA-binding domain superfamily/Winged helix DNA-binding domain"/>
    <property type="match status" value="1"/>
</dbReference>
<protein>
    <recommendedName>
        <fullName evidence="3">Vacuolar membrane-associated protein IML1</fullName>
    </recommendedName>
    <alternativeName>
        <fullName evidence="4">Vacuolar membrane-associated protein iml1</fullName>
    </alternativeName>
</protein>
<dbReference type="EMBL" id="JASJQH010006937">
    <property type="protein sequence ID" value="KAK9722915.1"/>
    <property type="molecule type" value="Genomic_DNA"/>
</dbReference>
<dbReference type="Pfam" id="PF00610">
    <property type="entry name" value="DEP"/>
    <property type="match status" value="1"/>
</dbReference>
<dbReference type="PANTHER" id="PTHR13179">
    <property type="entry name" value="DEP DOMAIN CONTAINING PROTEIN 5"/>
    <property type="match status" value="1"/>
</dbReference>
<dbReference type="Pfam" id="PF19418">
    <property type="entry name" value="DEPDC5_CTD"/>
    <property type="match status" value="1"/>
</dbReference>
<dbReference type="SUPFAM" id="SSF46785">
    <property type="entry name" value="Winged helix' DNA-binding domain"/>
    <property type="match status" value="1"/>
</dbReference>
<comment type="similarity">
    <text evidence="2">Belongs to the IML1 family.</text>
</comment>
<dbReference type="Proteomes" id="UP001479436">
    <property type="component" value="Unassembled WGS sequence"/>
</dbReference>
<dbReference type="PROSITE" id="PS50186">
    <property type="entry name" value="DEP"/>
    <property type="match status" value="1"/>
</dbReference>
<gene>
    <name evidence="6" type="primary">IML1_1</name>
    <name evidence="6" type="ORF">K7432_002350</name>
</gene>
<evidence type="ECO:0000259" key="5">
    <source>
        <dbReference type="PROSITE" id="PS50186"/>
    </source>
</evidence>
<evidence type="ECO:0000256" key="3">
    <source>
        <dbReference type="ARBA" id="ARBA00018529"/>
    </source>
</evidence>
<evidence type="ECO:0000256" key="1">
    <source>
        <dbReference type="ARBA" id="ARBA00004148"/>
    </source>
</evidence>
<evidence type="ECO:0000313" key="6">
    <source>
        <dbReference type="EMBL" id="KAK9722915.1"/>
    </source>
</evidence>
<dbReference type="InterPro" id="IPR036388">
    <property type="entry name" value="WH-like_DNA-bd_sf"/>
</dbReference>